<reference evidence="2" key="1">
    <citation type="submission" date="2023-06" db="EMBL/GenBank/DDBJ databases">
        <title>Survivors Of The Sea: Transcriptome response of Skeletonema marinoi to long-term dormancy.</title>
        <authorList>
            <person name="Pinder M.I.M."/>
            <person name="Kourtchenko O."/>
            <person name="Robertson E.K."/>
            <person name="Larsson T."/>
            <person name="Maumus F."/>
            <person name="Osuna-Cruz C.M."/>
            <person name="Vancaester E."/>
            <person name="Stenow R."/>
            <person name="Vandepoele K."/>
            <person name="Ploug H."/>
            <person name="Bruchert V."/>
            <person name="Godhe A."/>
            <person name="Topel M."/>
        </authorList>
    </citation>
    <scope>NUCLEOTIDE SEQUENCE</scope>
    <source>
        <strain evidence="2">R05AC</strain>
    </source>
</reference>
<accession>A0AAD8YMF9</accession>
<comment type="caution">
    <text evidence="2">The sequence shown here is derived from an EMBL/GenBank/DDBJ whole genome shotgun (WGS) entry which is preliminary data.</text>
</comment>
<evidence type="ECO:0000313" key="2">
    <source>
        <dbReference type="EMBL" id="KAK1749301.1"/>
    </source>
</evidence>
<gene>
    <name evidence="2" type="ORF">QTG54_001240</name>
</gene>
<dbReference type="Proteomes" id="UP001224775">
    <property type="component" value="Unassembled WGS sequence"/>
</dbReference>
<dbReference type="AlphaFoldDB" id="A0AAD8YMF9"/>
<keyword evidence="3" id="KW-1185">Reference proteome</keyword>
<evidence type="ECO:0000256" key="1">
    <source>
        <dbReference type="SAM" id="MobiDB-lite"/>
    </source>
</evidence>
<protein>
    <submittedName>
        <fullName evidence="2">Uncharacterized protein</fullName>
    </submittedName>
</protein>
<feature type="compositionally biased region" description="Basic residues" evidence="1">
    <location>
        <begin position="381"/>
        <end position="397"/>
    </location>
</feature>
<proteinExistence type="predicted"/>
<dbReference type="EMBL" id="JATAAI010000001">
    <property type="protein sequence ID" value="KAK1749301.1"/>
    <property type="molecule type" value="Genomic_DNA"/>
</dbReference>
<organism evidence="2 3">
    <name type="scientific">Skeletonema marinoi</name>
    <dbReference type="NCBI Taxonomy" id="267567"/>
    <lineage>
        <taxon>Eukaryota</taxon>
        <taxon>Sar</taxon>
        <taxon>Stramenopiles</taxon>
        <taxon>Ochrophyta</taxon>
        <taxon>Bacillariophyta</taxon>
        <taxon>Coscinodiscophyceae</taxon>
        <taxon>Thalassiosirophycidae</taxon>
        <taxon>Thalassiosirales</taxon>
        <taxon>Skeletonemataceae</taxon>
        <taxon>Skeletonema</taxon>
        <taxon>Skeletonema marinoi-dohrnii complex</taxon>
    </lineage>
</organism>
<evidence type="ECO:0000313" key="3">
    <source>
        <dbReference type="Proteomes" id="UP001224775"/>
    </source>
</evidence>
<feature type="region of interest" description="Disordered" evidence="1">
    <location>
        <begin position="372"/>
        <end position="397"/>
    </location>
</feature>
<sequence>MILTVASSVTKRISKSIAPNFLRWSLRMHESLPASFSMLPLAQRLVSIEVQEDYQLISSKLKGHTAHDRSMPGKISSAWDNFVDKAWDVFFESRHQKLNTDQDQQTKKQLDSETLTILNSQRQNKRQQQHTRREIHDNEKTEYAELANQRVQLLDQYVRPALLPTGSEQDFNQNIFTNEQNDGQYDYFVKWIRGEYLIAKYGLAVQQAVKKHPALRDDAAGLNSVGDTKSIYGEEVEVPLDLILPKIDTIIDAFGMEDWSRSKVPVSSWVDADTNSHDNLSIKDIIHNKLHGQISYSGPLNAYFEMRRREDSYELWNYNYIFGLAQYLLDRINDMDSIESVPVKTTILDVGAGDGRLIYFLRRAMHEIRTSNSSSTAKSINLRRKNGKSNRSTKAKMKANSQIFTMPTLIATDDGSWKAPMYSSKHIEVEKLSAVEAVVKHAPPSPEQRLEGGSSRLIVLCSWMPPQVDWTADFRKHQSSIHAPGESGLGIVDEYILIGECDDGTCGHNYLTWGNPDAYESEDGNESSVPVVPYVEDGYQRIELEDLSLLQISRFDCKRSSESKTVSFRRGA</sequence>
<name>A0AAD8YMF9_9STRA</name>